<feature type="transmembrane region" description="Helical" evidence="7">
    <location>
        <begin position="55"/>
        <end position="81"/>
    </location>
</feature>
<dbReference type="Pfam" id="PF05977">
    <property type="entry name" value="MFS_3"/>
    <property type="match status" value="1"/>
</dbReference>
<keyword evidence="5 7" id="KW-1133">Transmembrane helix</keyword>
<dbReference type="InterPro" id="IPR036259">
    <property type="entry name" value="MFS_trans_sf"/>
</dbReference>
<name>A0A916T4M2_9SPHN</name>
<dbReference type="Gene3D" id="1.20.1250.20">
    <property type="entry name" value="MFS general substrate transporter like domains"/>
    <property type="match status" value="1"/>
</dbReference>
<evidence type="ECO:0000256" key="5">
    <source>
        <dbReference type="ARBA" id="ARBA00022989"/>
    </source>
</evidence>
<dbReference type="InterPro" id="IPR010290">
    <property type="entry name" value="TM_effector"/>
</dbReference>
<evidence type="ECO:0000313" key="9">
    <source>
        <dbReference type="EMBL" id="GGB31266.1"/>
    </source>
</evidence>
<gene>
    <name evidence="9" type="ORF">GCM10011380_20800</name>
</gene>
<sequence>MRPTEDPPLHPLRIANFRAYWLSRFAGTVALSAQGIIIGWQVYGIARQTMPINEAAFLLGMIGLVQFVPLFLLTPVVGLVADSVDRRWIVRGTTLLLTINALMLGLLTWADRLTLPFLFAAAVFVGIARAFSGPAYSALAPNLVPRESLPTAIAISTLAWQTGTIAGPSVGGLLYAIHPDIAYGTVAGLFILALGLMFLIGKVPQPAAQSDRHPLQRILDGFRYVRANRLVLAAITLDLFVVLLAGATALLPIYARDILHVGASGLGILAAGMGIGAAVASLWFSFRPMKTNVGAKMLASVIVFALGILAFGLATPITAAAGLAPATIRLPGGTPLFVHPTFLLSLVALVLAGAADMVSVYVRTSLIQLHTPDAMRGRVSAVSQLTISASNELGEAQSGLAASLLGPVGAVVFGGCAAIAITLLWSRLFPELKRARTFDPPEILNVEPQHGVAQP</sequence>
<dbReference type="SUPFAM" id="SSF103473">
    <property type="entry name" value="MFS general substrate transporter"/>
    <property type="match status" value="1"/>
</dbReference>
<dbReference type="CDD" id="cd06173">
    <property type="entry name" value="MFS_MefA_like"/>
    <property type="match status" value="1"/>
</dbReference>
<feature type="transmembrane region" description="Helical" evidence="7">
    <location>
        <begin position="298"/>
        <end position="322"/>
    </location>
</feature>
<accession>A0A916T4M2</accession>
<dbReference type="RefSeq" id="WP_188658719.1">
    <property type="nucleotide sequence ID" value="NZ_BMIH01000003.1"/>
</dbReference>
<feature type="transmembrane region" description="Helical" evidence="7">
    <location>
        <begin position="266"/>
        <end position="286"/>
    </location>
</feature>
<dbReference type="PROSITE" id="PS50850">
    <property type="entry name" value="MFS"/>
    <property type="match status" value="1"/>
</dbReference>
<evidence type="ECO:0000256" key="7">
    <source>
        <dbReference type="SAM" id="Phobius"/>
    </source>
</evidence>
<feature type="transmembrane region" description="Helical" evidence="7">
    <location>
        <begin position="342"/>
        <end position="362"/>
    </location>
</feature>
<feature type="transmembrane region" description="Helical" evidence="7">
    <location>
        <begin position="230"/>
        <end position="254"/>
    </location>
</feature>
<protein>
    <submittedName>
        <fullName evidence="9">MFS transporter</fullName>
    </submittedName>
</protein>
<comment type="subcellular location">
    <subcellularLocation>
        <location evidence="1">Cell membrane</location>
        <topology evidence="1">Multi-pass membrane protein</topology>
    </subcellularLocation>
</comment>
<dbReference type="Proteomes" id="UP000623067">
    <property type="component" value="Unassembled WGS sequence"/>
</dbReference>
<keyword evidence="2" id="KW-0813">Transport</keyword>
<comment type="caution">
    <text evidence="9">The sequence shown here is derived from an EMBL/GenBank/DDBJ whole genome shotgun (WGS) entry which is preliminary data.</text>
</comment>
<evidence type="ECO:0000256" key="1">
    <source>
        <dbReference type="ARBA" id="ARBA00004651"/>
    </source>
</evidence>
<evidence type="ECO:0000259" key="8">
    <source>
        <dbReference type="PROSITE" id="PS50850"/>
    </source>
</evidence>
<evidence type="ECO:0000256" key="6">
    <source>
        <dbReference type="ARBA" id="ARBA00023136"/>
    </source>
</evidence>
<dbReference type="GO" id="GO:0005886">
    <property type="term" value="C:plasma membrane"/>
    <property type="evidence" value="ECO:0007669"/>
    <property type="project" value="UniProtKB-SubCell"/>
</dbReference>
<reference evidence="9" key="1">
    <citation type="journal article" date="2014" name="Int. J. Syst. Evol. Microbiol.">
        <title>Complete genome sequence of Corynebacterium casei LMG S-19264T (=DSM 44701T), isolated from a smear-ripened cheese.</title>
        <authorList>
            <consortium name="US DOE Joint Genome Institute (JGI-PGF)"/>
            <person name="Walter F."/>
            <person name="Albersmeier A."/>
            <person name="Kalinowski J."/>
            <person name="Ruckert C."/>
        </authorList>
    </citation>
    <scope>NUCLEOTIDE SEQUENCE</scope>
    <source>
        <strain evidence="9">CGMCC 1.15330</strain>
    </source>
</reference>
<dbReference type="EMBL" id="BMIH01000003">
    <property type="protein sequence ID" value="GGB31266.1"/>
    <property type="molecule type" value="Genomic_DNA"/>
</dbReference>
<feature type="domain" description="Major facilitator superfamily (MFS) profile" evidence="8">
    <location>
        <begin position="1"/>
        <end position="433"/>
    </location>
</feature>
<feature type="transmembrane region" description="Helical" evidence="7">
    <location>
        <begin position="21"/>
        <end position="43"/>
    </location>
</feature>
<evidence type="ECO:0000256" key="3">
    <source>
        <dbReference type="ARBA" id="ARBA00022475"/>
    </source>
</evidence>
<evidence type="ECO:0000313" key="10">
    <source>
        <dbReference type="Proteomes" id="UP000623067"/>
    </source>
</evidence>
<keyword evidence="3" id="KW-1003">Cell membrane</keyword>
<reference evidence="9" key="2">
    <citation type="submission" date="2020-09" db="EMBL/GenBank/DDBJ databases">
        <authorList>
            <person name="Sun Q."/>
            <person name="Zhou Y."/>
        </authorList>
    </citation>
    <scope>NUCLEOTIDE SEQUENCE</scope>
    <source>
        <strain evidence="9">CGMCC 1.15330</strain>
    </source>
</reference>
<feature type="transmembrane region" description="Helical" evidence="7">
    <location>
        <begin position="400"/>
        <end position="425"/>
    </location>
</feature>
<feature type="transmembrane region" description="Helical" evidence="7">
    <location>
        <begin position="152"/>
        <end position="175"/>
    </location>
</feature>
<keyword evidence="4 7" id="KW-0812">Transmembrane</keyword>
<keyword evidence="10" id="KW-1185">Reference proteome</keyword>
<feature type="transmembrane region" description="Helical" evidence="7">
    <location>
        <begin position="113"/>
        <end position="131"/>
    </location>
</feature>
<dbReference type="InterPro" id="IPR020846">
    <property type="entry name" value="MFS_dom"/>
</dbReference>
<dbReference type="PANTHER" id="PTHR23513">
    <property type="entry name" value="INTEGRAL MEMBRANE EFFLUX PROTEIN-RELATED"/>
    <property type="match status" value="1"/>
</dbReference>
<dbReference type="PANTHER" id="PTHR23513:SF9">
    <property type="entry name" value="ENTEROBACTIN EXPORTER ENTS"/>
    <property type="match status" value="1"/>
</dbReference>
<evidence type="ECO:0000256" key="4">
    <source>
        <dbReference type="ARBA" id="ARBA00022692"/>
    </source>
</evidence>
<feature type="transmembrane region" description="Helical" evidence="7">
    <location>
        <begin position="88"/>
        <end position="107"/>
    </location>
</feature>
<feature type="transmembrane region" description="Helical" evidence="7">
    <location>
        <begin position="181"/>
        <end position="200"/>
    </location>
</feature>
<dbReference type="AlphaFoldDB" id="A0A916T4M2"/>
<keyword evidence="6 7" id="KW-0472">Membrane</keyword>
<evidence type="ECO:0000256" key="2">
    <source>
        <dbReference type="ARBA" id="ARBA00022448"/>
    </source>
</evidence>
<organism evidence="9 10">
    <name type="scientific">Sphingomonas metalli</name>
    <dbReference type="NCBI Taxonomy" id="1779358"/>
    <lineage>
        <taxon>Bacteria</taxon>
        <taxon>Pseudomonadati</taxon>
        <taxon>Pseudomonadota</taxon>
        <taxon>Alphaproteobacteria</taxon>
        <taxon>Sphingomonadales</taxon>
        <taxon>Sphingomonadaceae</taxon>
        <taxon>Sphingomonas</taxon>
    </lineage>
</organism>
<proteinExistence type="predicted"/>
<dbReference type="GO" id="GO:0022857">
    <property type="term" value="F:transmembrane transporter activity"/>
    <property type="evidence" value="ECO:0007669"/>
    <property type="project" value="InterPro"/>
</dbReference>